<dbReference type="InterPro" id="IPR050249">
    <property type="entry name" value="Pseudomonas-type_ThrB"/>
</dbReference>
<dbReference type="InterPro" id="IPR002575">
    <property type="entry name" value="Aminoglycoside_PTrfase"/>
</dbReference>
<dbReference type="GeneID" id="67445121"/>
<dbReference type="PANTHER" id="PTHR21064:SF5">
    <property type="entry name" value="SLR1880 PROTEIN"/>
    <property type="match status" value="1"/>
</dbReference>
<dbReference type="PANTHER" id="PTHR21064">
    <property type="entry name" value="AMINOGLYCOSIDE PHOSPHOTRANSFERASE DOMAIN-CONTAINING PROTEIN-RELATED"/>
    <property type="match status" value="1"/>
</dbReference>
<proteinExistence type="predicted"/>
<evidence type="ECO:0000313" key="3">
    <source>
        <dbReference type="Proteomes" id="UP000827084"/>
    </source>
</evidence>
<reference evidence="2 3" key="1">
    <citation type="submission" date="2021-08" db="EMBL/GenBank/DDBJ databases">
        <title>Shewanella putrefaciens YZ-J, complete genome.</title>
        <authorList>
            <person name="Yi Z."/>
        </authorList>
    </citation>
    <scope>NUCLEOTIDE SEQUENCE [LARGE SCALE GENOMIC DNA]</scope>
    <source>
        <strain evidence="2 3">YZ-J</strain>
    </source>
</reference>
<feature type="domain" description="Aminoglycoside phosphotransferase" evidence="1">
    <location>
        <begin position="22"/>
        <end position="256"/>
    </location>
</feature>
<gene>
    <name evidence="2" type="ORF">K3G22_17640</name>
</gene>
<dbReference type="Proteomes" id="UP000827084">
    <property type="component" value="Chromosome"/>
</dbReference>
<dbReference type="SUPFAM" id="SSF56112">
    <property type="entry name" value="Protein kinase-like (PK-like)"/>
    <property type="match status" value="1"/>
</dbReference>
<keyword evidence="3" id="KW-1185">Reference proteome</keyword>
<dbReference type="InterPro" id="IPR011009">
    <property type="entry name" value="Kinase-like_dom_sf"/>
</dbReference>
<dbReference type="RefSeq" id="WP_025008181.1">
    <property type="nucleotide sequence ID" value="NZ_BMPK01000001.1"/>
</dbReference>
<dbReference type="Pfam" id="PF01636">
    <property type="entry name" value="APH"/>
    <property type="match status" value="1"/>
</dbReference>
<dbReference type="EMBL" id="CP080635">
    <property type="protein sequence ID" value="QYX72526.1"/>
    <property type="molecule type" value="Genomic_DNA"/>
</dbReference>
<dbReference type="Gene3D" id="3.90.1200.10">
    <property type="match status" value="1"/>
</dbReference>
<name>A0ABX8XBG0_SHEPU</name>
<protein>
    <submittedName>
        <fullName evidence="2">Aminoglycoside phosphotransferase family protein</fullName>
    </submittedName>
</protein>
<evidence type="ECO:0000259" key="1">
    <source>
        <dbReference type="Pfam" id="PF01636"/>
    </source>
</evidence>
<accession>A0ABX8XBG0</accession>
<organism evidence="2 3">
    <name type="scientific">Shewanella putrefaciens</name>
    <name type="common">Pseudomonas putrefaciens</name>
    <dbReference type="NCBI Taxonomy" id="24"/>
    <lineage>
        <taxon>Bacteria</taxon>
        <taxon>Pseudomonadati</taxon>
        <taxon>Pseudomonadota</taxon>
        <taxon>Gammaproteobacteria</taxon>
        <taxon>Alteromonadales</taxon>
        <taxon>Shewanellaceae</taxon>
        <taxon>Shewanella</taxon>
    </lineage>
</organism>
<evidence type="ECO:0000313" key="2">
    <source>
        <dbReference type="EMBL" id="QYX72526.1"/>
    </source>
</evidence>
<sequence length="365" mass="41161">MIKLIRQFVLPHFGIDATEAKISALGNGHINETLLVRWPTGELVLQRINTQVFKMPQALVSNADKISHHLCAKALQQQYGLKVVSPCLTKEGELALDLGEQGFWRAISYLPHSHSIEVVKSEKEAEMAAKAFGHFASALSDFDATQLEDVIPQFHHLPGRMALLKQAVELDSQHRLAFCRHWVDYALSQQALLDELAEISPKLPLRICHNDTKINNMLFDKRDMSSMAIIDLDTCMKGHLMYDFGDMVRTFCSPEAEDSTALENVKVRQSIFAAICRGYLSELGDVLTEVEKRSLWLGARVICLMIGVRFLTDYLNGDVYFHIHREGHNLDRAANQFTLYQSLLDQDVALKACFELNPLSAVEHS</sequence>